<keyword evidence="5" id="KW-0949">S-adenosyl-L-methionine</keyword>
<proteinExistence type="predicted"/>
<gene>
    <name evidence="7" type="ORF">GX888_00635</name>
</gene>
<dbReference type="GO" id="GO:0032259">
    <property type="term" value="P:methylation"/>
    <property type="evidence" value="ECO:0007669"/>
    <property type="project" value="UniProtKB-KW"/>
</dbReference>
<dbReference type="InterPro" id="IPR014777">
    <property type="entry name" value="4pyrrole_Mease_sub1"/>
</dbReference>
<dbReference type="PANTHER" id="PTHR46111:SF2">
    <property type="entry name" value="SAM-DEPENDENT METHYLTRANSFERASE"/>
    <property type="match status" value="1"/>
</dbReference>
<dbReference type="InterPro" id="IPR008189">
    <property type="entry name" value="rRNA_ssu_MeTfrase_I"/>
</dbReference>
<organism evidence="7 8">
    <name type="scientific">Candidatus Dojkabacteria bacterium</name>
    <dbReference type="NCBI Taxonomy" id="2099670"/>
    <lineage>
        <taxon>Bacteria</taxon>
        <taxon>Candidatus Dojkabacteria</taxon>
    </lineage>
</organism>
<dbReference type="InterPro" id="IPR000878">
    <property type="entry name" value="4pyrrol_Mease"/>
</dbReference>
<evidence type="ECO:0000256" key="1">
    <source>
        <dbReference type="ARBA" id="ARBA00022490"/>
    </source>
</evidence>
<dbReference type="AlphaFoldDB" id="A0A847VCJ0"/>
<dbReference type="CDD" id="cd11649">
    <property type="entry name" value="RsmI_like"/>
    <property type="match status" value="1"/>
</dbReference>
<dbReference type="InterPro" id="IPR014776">
    <property type="entry name" value="4pyrrole_Mease_sub2"/>
</dbReference>
<evidence type="ECO:0000256" key="5">
    <source>
        <dbReference type="ARBA" id="ARBA00022691"/>
    </source>
</evidence>
<dbReference type="EMBL" id="JAAZIL010000014">
    <property type="protein sequence ID" value="NLZ24244.1"/>
    <property type="molecule type" value="Genomic_DNA"/>
</dbReference>
<dbReference type="Proteomes" id="UP000564033">
    <property type="component" value="Unassembled WGS sequence"/>
</dbReference>
<feature type="domain" description="Tetrapyrrole methylase" evidence="6">
    <location>
        <begin position="65"/>
        <end position="215"/>
    </location>
</feature>
<keyword evidence="2" id="KW-0698">rRNA processing</keyword>
<reference evidence="7 8" key="1">
    <citation type="journal article" date="2020" name="Biotechnol. Biofuels">
        <title>New insights from the biogas microbiome by comprehensive genome-resolved metagenomics of nearly 1600 species originating from multiple anaerobic digesters.</title>
        <authorList>
            <person name="Campanaro S."/>
            <person name="Treu L."/>
            <person name="Rodriguez-R L.M."/>
            <person name="Kovalovszki A."/>
            <person name="Ziels R.M."/>
            <person name="Maus I."/>
            <person name="Zhu X."/>
            <person name="Kougias P.G."/>
            <person name="Basile A."/>
            <person name="Luo G."/>
            <person name="Schluter A."/>
            <person name="Konstantinidis K.T."/>
            <person name="Angelidaki I."/>
        </authorList>
    </citation>
    <scope>NUCLEOTIDE SEQUENCE [LARGE SCALE GENOMIC DNA]</scope>
    <source>
        <strain evidence="7">AS19jrsBPTG_9</strain>
    </source>
</reference>
<evidence type="ECO:0000256" key="2">
    <source>
        <dbReference type="ARBA" id="ARBA00022552"/>
    </source>
</evidence>
<evidence type="ECO:0000259" key="6">
    <source>
        <dbReference type="Pfam" id="PF00590"/>
    </source>
</evidence>
<keyword evidence="1" id="KW-0963">Cytoplasm</keyword>
<dbReference type="SUPFAM" id="SSF53790">
    <property type="entry name" value="Tetrapyrrole methylase"/>
    <property type="match status" value="1"/>
</dbReference>
<evidence type="ECO:0000313" key="8">
    <source>
        <dbReference type="Proteomes" id="UP000564033"/>
    </source>
</evidence>
<evidence type="ECO:0000256" key="4">
    <source>
        <dbReference type="ARBA" id="ARBA00022679"/>
    </source>
</evidence>
<keyword evidence="3 7" id="KW-0489">Methyltransferase</keyword>
<dbReference type="Gene3D" id="3.40.1010.10">
    <property type="entry name" value="Cobalt-precorrin-4 Transmethylase, Domain 1"/>
    <property type="match status" value="1"/>
</dbReference>
<dbReference type="InterPro" id="IPR035996">
    <property type="entry name" value="4pyrrol_Methylase_sf"/>
</dbReference>
<evidence type="ECO:0000256" key="3">
    <source>
        <dbReference type="ARBA" id="ARBA00022603"/>
    </source>
</evidence>
<dbReference type="GO" id="GO:0008168">
    <property type="term" value="F:methyltransferase activity"/>
    <property type="evidence" value="ECO:0007669"/>
    <property type="project" value="UniProtKB-KW"/>
</dbReference>
<dbReference type="PIRSF" id="PIRSF005917">
    <property type="entry name" value="MTase_YraL"/>
    <property type="match status" value="1"/>
</dbReference>
<evidence type="ECO:0000313" key="7">
    <source>
        <dbReference type="EMBL" id="NLZ24244.1"/>
    </source>
</evidence>
<comment type="caution">
    <text evidence="7">The sequence shown here is derived from an EMBL/GenBank/DDBJ whole genome shotgun (WGS) entry which is preliminary data.</text>
</comment>
<keyword evidence="4 7" id="KW-0808">Transferase</keyword>
<accession>A0A847VCJ0</accession>
<sequence>MENRGVLYLIPTSIGETSLKDVLLDRDILIVESLNYFIVETPKIARAHLKGLNVVLQDLDMRVLNRHTRRKDIPFLLEPLIEGSNVGLMSDAGTPAIADPGSIVVRECHRLGIKVVPLIGPSSIILALMASGLNGQSFTFNGYLPRDSESRQRRIRELESISMKTGTSQVFMETPYRNKLLLKDIIQVCQKNTDLSIAVNVSGKDEYIKTMRIEEWRHKKSVNIINIPTIFILQGRK</sequence>
<dbReference type="Gene3D" id="3.30.950.10">
    <property type="entry name" value="Methyltransferase, Cobalt-precorrin-4 Transmethylase, Domain 2"/>
    <property type="match status" value="1"/>
</dbReference>
<name>A0A847VCJ0_9BACT</name>
<dbReference type="Pfam" id="PF00590">
    <property type="entry name" value="TP_methylase"/>
    <property type="match status" value="1"/>
</dbReference>
<protein>
    <submittedName>
        <fullName evidence="7">SAM-dependent methyltransferase</fullName>
    </submittedName>
</protein>
<dbReference type="PANTHER" id="PTHR46111">
    <property type="entry name" value="RIBOSOMAL RNA SMALL SUBUNIT METHYLTRANSFERASE I"/>
    <property type="match status" value="1"/>
</dbReference>
<dbReference type="GO" id="GO:0006364">
    <property type="term" value="P:rRNA processing"/>
    <property type="evidence" value="ECO:0007669"/>
    <property type="project" value="UniProtKB-KW"/>
</dbReference>